<dbReference type="InterPro" id="IPR001461">
    <property type="entry name" value="Aspartic_peptidase_A1"/>
</dbReference>
<accession>A0A8T0FXJ5</accession>
<gene>
    <name evidence="11" type="ORF">HNY73_000263</name>
</gene>
<dbReference type="Gene3D" id="2.40.70.10">
    <property type="entry name" value="Acid Proteases"/>
    <property type="match status" value="2"/>
</dbReference>
<reference evidence="11" key="1">
    <citation type="journal article" date="2020" name="bioRxiv">
        <title>Chromosome-level reference genome of the European wasp spider Argiope bruennichi: a resource for studies on range expansion and evolutionary adaptation.</title>
        <authorList>
            <person name="Sheffer M.M."/>
            <person name="Hoppe A."/>
            <person name="Krehenwinkel H."/>
            <person name="Uhl G."/>
            <person name="Kuss A.W."/>
            <person name="Jensen L."/>
            <person name="Jensen C."/>
            <person name="Gillespie R.G."/>
            <person name="Hoff K.J."/>
            <person name="Prost S."/>
        </authorList>
    </citation>
    <scope>NUCLEOTIDE SEQUENCE</scope>
</reference>
<dbReference type="OrthoDB" id="2747330at2759"/>
<dbReference type="PROSITE" id="PS51767">
    <property type="entry name" value="PEPTIDASE_A1"/>
    <property type="match status" value="1"/>
</dbReference>
<evidence type="ECO:0000313" key="12">
    <source>
        <dbReference type="Proteomes" id="UP000807504"/>
    </source>
</evidence>
<dbReference type="PANTHER" id="PTHR47965">
    <property type="entry name" value="ASPARTYL PROTEASE-RELATED"/>
    <property type="match status" value="1"/>
</dbReference>
<dbReference type="Proteomes" id="UP000807504">
    <property type="component" value="Unassembled WGS sequence"/>
</dbReference>
<keyword evidence="8" id="KW-0812">Transmembrane</keyword>
<proteinExistence type="inferred from homology"/>
<dbReference type="InterPro" id="IPR001969">
    <property type="entry name" value="Aspartic_peptidase_AS"/>
</dbReference>
<reference evidence="11" key="2">
    <citation type="submission" date="2020-06" db="EMBL/GenBank/DDBJ databases">
        <authorList>
            <person name="Sheffer M."/>
        </authorList>
    </citation>
    <scope>NUCLEOTIDE SEQUENCE</scope>
</reference>
<evidence type="ECO:0000256" key="4">
    <source>
        <dbReference type="ARBA" id="ARBA00022750"/>
    </source>
</evidence>
<comment type="caution">
    <text evidence="11">The sequence shown here is derived from an EMBL/GenBank/DDBJ whole genome shotgun (WGS) entry which is preliminary data.</text>
</comment>
<evidence type="ECO:0000256" key="3">
    <source>
        <dbReference type="ARBA" id="ARBA00022729"/>
    </source>
</evidence>
<dbReference type="InterPro" id="IPR033121">
    <property type="entry name" value="PEPTIDASE_A1"/>
</dbReference>
<name>A0A8T0FXJ5_ARGBR</name>
<evidence type="ECO:0000256" key="6">
    <source>
        <dbReference type="ARBA" id="ARBA00023145"/>
    </source>
</evidence>
<evidence type="ECO:0000256" key="5">
    <source>
        <dbReference type="ARBA" id="ARBA00022801"/>
    </source>
</evidence>
<keyword evidence="12" id="KW-1185">Reference proteome</keyword>
<dbReference type="EMBL" id="JABXBU010000001">
    <property type="protein sequence ID" value="KAF8795807.1"/>
    <property type="molecule type" value="Genomic_DNA"/>
</dbReference>
<feature type="chain" id="PRO_5035810975" evidence="9">
    <location>
        <begin position="19"/>
        <end position="481"/>
    </location>
</feature>
<dbReference type="GO" id="GO:0004190">
    <property type="term" value="F:aspartic-type endopeptidase activity"/>
    <property type="evidence" value="ECO:0007669"/>
    <property type="project" value="UniProtKB-KW"/>
</dbReference>
<dbReference type="PANTHER" id="PTHR47965:SF12">
    <property type="entry name" value="ASPARTIC PROTEINASE 3-RELATED"/>
    <property type="match status" value="1"/>
</dbReference>
<evidence type="ECO:0000256" key="9">
    <source>
        <dbReference type="SAM" id="SignalP"/>
    </source>
</evidence>
<organism evidence="11 12">
    <name type="scientific">Argiope bruennichi</name>
    <name type="common">Wasp spider</name>
    <name type="synonym">Aranea bruennichi</name>
    <dbReference type="NCBI Taxonomy" id="94029"/>
    <lineage>
        <taxon>Eukaryota</taxon>
        <taxon>Metazoa</taxon>
        <taxon>Ecdysozoa</taxon>
        <taxon>Arthropoda</taxon>
        <taxon>Chelicerata</taxon>
        <taxon>Arachnida</taxon>
        <taxon>Araneae</taxon>
        <taxon>Araneomorphae</taxon>
        <taxon>Entelegynae</taxon>
        <taxon>Araneoidea</taxon>
        <taxon>Araneidae</taxon>
        <taxon>Argiope</taxon>
    </lineage>
</organism>
<dbReference type="Pfam" id="PF00026">
    <property type="entry name" value="Asp"/>
    <property type="match status" value="1"/>
</dbReference>
<keyword evidence="8" id="KW-1133">Transmembrane helix</keyword>
<keyword evidence="5 7" id="KW-0378">Hydrolase</keyword>
<feature type="signal peptide" evidence="9">
    <location>
        <begin position="1"/>
        <end position="18"/>
    </location>
</feature>
<keyword evidence="6" id="KW-0865">Zymogen</keyword>
<dbReference type="GO" id="GO:0006508">
    <property type="term" value="P:proteolysis"/>
    <property type="evidence" value="ECO:0007669"/>
    <property type="project" value="UniProtKB-KW"/>
</dbReference>
<keyword evidence="2 7" id="KW-0645">Protease</keyword>
<keyword evidence="4 7" id="KW-0064">Aspartyl protease</keyword>
<evidence type="ECO:0000256" key="1">
    <source>
        <dbReference type="ARBA" id="ARBA00007447"/>
    </source>
</evidence>
<sequence length="481" mass="54856">MPIFWIFNFLLSASYCLCQVTYELNIYGEAQHGYFIKVYLGTPPQAINLLLDTGSSNVAVAAVPPNVGDNKFFHFNESKTLNKLDTNVHLQYIVGQWSGFLIEDVLNFGNGTITCTLACMVTINKIFEPHSQFQGLLGLAYRSIALPNSSVQPFFDTLIKDKDVGNIFSLDLCGPYFSNPVQATNCGKFEMGYTSKLSNNRDVVYTPIIKEWYYEIILTDLRVGMKHIPMECWEINKKKSVIDSGTTELYLPKSVYDWTNDEIRKHVQHIISDKFWMNKTAACVPYDKFDISVFPTLTLSFYHSINSSFNLLISPELYLLPYENKSTELICFKHAFAVLDDGVLIGSSILKGFYVVFDRQNKRIGFANSEHFNETSGFPGSVMKPKYTNKNIQMCKKEVKLANSFDLSPLMIVVLFFSVLVTLVLLYMLISWIFRTFLLHTDESSETSSLTALFWKHGNDENDHILLQDLRANEPSFEEIV</sequence>
<protein>
    <submittedName>
        <fullName evidence="11">Beta-secretase like protein</fullName>
    </submittedName>
</protein>
<comment type="similarity">
    <text evidence="1 7">Belongs to the peptidase A1 family.</text>
</comment>
<evidence type="ECO:0000313" key="11">
    <source>
        <dbReference type="EMBL" id="KAF8795807.1"/>
    </source>
</evidence>
<evidence type="ECO:0000259" key="10">
    <source>
        <dbReference type="PROSITE" id="PS51767"/>
    </source>
</evidence>
<dbReference type="SUPFAM" id="SSF50630">
    <property type="entry name" value="Acid proteases"/>
    <property type="match status" value="1"/>
</dbReference>
<evidence type="ECO:0000256" key="8">
    <source>
        <dbReference type="SAM" id="Phobius"/>
    </source>
</evidence>
<dbReference type="PROSITE" id="PS00141">
    <property type="entry name" value="ASP_PROTEASE"/>
    <property type="match status" value="1"/>
</dbReference>
<keyword evidence="3 9" id="KW-0732">Signal</keyword>
<evidence type="ECO:0000256" key="7">
    <source>
        <dbReference type="RuleBase" id="RU000454"/>
    </source>
</evidence>
<dbReference type="AlphaFoldDB" id="A0A8T0FXJ5"/>
<dbReference type="OMA" id="CYKFAIF"/>
<dbReference type="PRINTS" id="PR00792">
    <property type="entry name" value="PEPSIN"/>
</dbReference>
<feature type="domain" description="Peptidase A1" evidence="10">
    <location>
        <begin position="34"/>
        <end position="367"/>
    </location>
</feature>
<feature type="transmembrane region" description="Helical" evidence="8">
    <location>
        <begin position="410"/>
        <end position="434"/>
    </location>
</feature>
<keyword evidence="8" id="KW-0472">Membrane</keyword>
<evidence type="ECO:0000256" key="2">
    <source>
        <dbReference type="ARBA" id="ARBA00022670"/>
    </source>
</evidence>
<dbReference type="InterPro" id="IPR021109">
    <property type="entry name" value="Peptidase_aspartic_dom_sf"/>
</dbReference>